<evidence type="ECO:0000313" key="2">
    <source>
        <dbReference type="EMBL" id="AKZ60791.1"/>
    </source>
</evidence>
<organism evidence="2 3">
    <name type="scientific">Streptomyces ambofaciens (strain ATCC 23877 / 3486 / DSM 40053 / JCM 4204 / NBRC 12836 / NRRL B-2516)</name>
    <dbReference type="NCBI Taxonomy" id="278992"/>
    <lineage>
        <taxon>Bacteria</taxon>
        <taxon>Bacillati</taxon>
        <taxon>Actinomycetota</taxon>
        <taxon>Actinomycetes</taxon>
        <taxon>Kitasatosporales</taxon>
        <taxon>Streptomycetaceae</taxon>
        <taxon>Streptomyces</taxon>
    </lineage>
</organism>
<dbReference type="EMBL" id="CP012383">
    <property type="protein sequence ID" value="AKZ60791.1"/>
    <property type="molecule type" value="Genomic_DNA"/>
</dbReference>
<dbReference type="Proteomes" id="UP000061018">
    <property type="component" value="Plasmid pSAM1"/>
</dbReference>
<evidence type="ECO:0000313" key="3">
    <source>
        <dbReference type="Proteomes" id="UP000061018"/>
    </source>
</evidence>
<accession>A0A0K2B6J6</accession>
<dbReference type="AlphaFoldDB" id="A0A0K2B6J6"/>
<gene>
    <name evidence="2" type="ORF">SAM23877_p082</name>
</gene>
<keyword evidence="2" id="KW-0614">Plasmid</keyword>
<evidence type="ECO:0000256" key="1">
    <source>
        <dbReference type="SAM" id="Phobius"/>
    </source>
</evidence>
<proteinExistence type="predicted"/>
<dbReference type="KEGG" id="samb:SAM23877_p082"/>
<protein>
    <submittedName>
        <fullName evidence="2">Uncharacterized protein</fullName>
    </submittedName>
</protein>
<feature type="transmembrane region" description="Helical" evidence="1">
    <location>
        <begin position="12"/>
        <end position="30"/>
    </location>
</feature>
<name>A0A0K2B6J6_STRA7</name>
<keyword evidence="1" id="KW-0812">Transmembrane</keyword>
<geneLocation type="plasmid" evidence="2 3">
    <name>pSAM1</name>
</geneLocation>
<keyword evidence="1" id="KW-1133">Transmembrane helix</keyword>
<dbReference type="RefSeq" id="WP_053143334.1">
    <property type="nucleotide sequence ID" value="NZ_CP012383.1"/>
</dbReference>
<reference evidence="3" key="1">
    <citation type="journal article" date="2015" name="J. Biotechnol.">
        <title>Complete genome sequence of Streptomyces ambofaciens ATCC 23877, the spiramycin producer.</title>
        <authorList>
            <person name="Thibessard A."/>
            <person name="Haas D."/>
            <person name="Gerbaud C."/>
            <person name="Aigle B."/>
            <person name="Lautru S."/>
            <person name="Pernodet J.L."/>
            <person name="Leblond P."/>
        </authorList>
    </citation>
    <scope>NUCLEOTIDE SEQUENCE [LARGE SCALE GENOMIC DNA]</scope>
    <source>
        <strain evidence="3">ATCC 23877 / 3486 / DSM 40053 / JCM 4204 / NBRC 12836 / NRRL B-2516</strain>
        <plasmid evidence="3">pSAM1</plasmid>
    </source>
</reference>
<keyword evidence="1" id="KW-0472">Membrane</keyword>
<sequence>MPDFLSEPQRWVIPVILLVSAVGTVLALWWERRKPSSYRRRWEAEMAEWRTMSAKAQAAHDVAVLDAAEAAENVAARSNALYRP</sequence>